<gene>
    <name evidence="1" type="ordered locus">MfeM64YM_0686</name>
</gene>
<accession>A0AB32XCF6</accession>
<proteinExistence type="predicted"/>
<dbReference type="AlphaFoldDB" id="A0AB32XCF6"/>
<dbReference type="Proteomes" id="UP000007473">
    <property type="component" value="Chromosome"/>
</dbReference>
<protein>
    <recommendedName>
        <fullName evidence="3">DUF1934 domain-containing protein</fullName>
    </recommendedName>
</protein>
<evidence type="ECO:0000313" key="2">
    <source>
        <dbReference type="Proteomes" id="UP000007473"/>
    </source>
</evidence>
<name>A0AB32XCF6_MYCFM</name>
<dbReference type="KEGG" id="mfm:MfeM64YM_0686"/>
<evidence type="ECO:0000313" key="1">
    <source>
        <dbReference type="EMBL" id="ADV34684.1"/>
    </source>
</evidence>
<dbReference type="RefSeq" id="WP_013354794.1">
    <property type="nucleotide sequence ID" value="NC_014921.1"/>
</dbReference>
<dbReference type="EMBL" id="CP002458">
    <property type="protein sequence ID" value="ADV34684.1"/>
    <property type="molecule type" value="Genomic_DNA"/>
</dbReference>
<reference evidence="1 2" key="1">
    <citation type="journal article" date="2011" name="J. Bacteriol.">
        <title>Genome sequence of the repetitive-sequence-rich Mycoplasma fermentans strain M64.</title>
        <authorList>
            <person name="Shu H.W."/>
            <person name="Liu T.T."/>
            <person name="Chang H.Y."/>
            <person name="Liu Y.M."/>
            <person name="Wu K.M."/>
            <person name="Shu H.Y."/>
            <person name="Tsai S.F."/>
            <person name="Hsiao K.J."/>
            <person name="Hu W.S."/>
            <person name="Ng W.V."/>
        </authorList>
    </citation>
    <scope>NUCLEOTIDE SEQUENCE [LARGE SCALE GENOMIC DNA]</scope>
    <source>
        <strain evidence="1 2">M64</strain>
    </source>
</reference>
<organism evidence="1 2">
    <name type="scientific">Mycoplasmopsis fermentans (strain M64)</name>
    <name type="common">Mycoplasma fermentans</name>
    <dbReference type="NCBI Taxonomy" id="943945"/>
    <lineage>
        <taxon>Bacteria</taxon>
        <taxon>Bacillati</taxon>
        <taxon>Mycoplasmatota</taxon>
        <taxon>Mycoplasmoidales</taxon>
        <taxon>Metamycoplasmataceae</taxon>
        <taxon>Mycoplasmopsis</taxon>
    </lineage>
</organism>
<evidence type="ECO:0008006" key="3">
    <source>
        <dbReference type="Google" id="ProtNLM"/>
    </source>
</evidence>
<sequence length="136" mass="15864">MKIRFTSIQDHKIKNQEPKIVSFEADAEYDLFLDDEDPKQLQYHTYHFKEPSIGESNRIEINSERVNIFTGMSTLTMLKGQKAPNSFVKVDGTQFFLKPFLHEVVIEGNIKKFKYELFGPKDDLIGEFNVSIEELE</sequence>